<keyword evidence="4" id="KW-1185">Reference proteome</keyword>
<protein>
    <submittedName>
        <fullName evidence="3">CAAX amino terminal protease self- immunity</fullName>
    </submittedName>
</protein>
<dbReference type="Proteomes" id="UP000221734">
    <property type="component" value="Chromosome Kuenenia_stuttgartiensis_MBR1"/>
</dbReference>
<keyword evidence="3" id="KW-0645">Protease</keyword>
<proteinExistence type="predicted"/>
<dbReference type="EMBL" id="LT934425">
    <property type="protein sequence ID" value="SOH04107.1"/>
    <property type="molecule type" value="Genomic_DNA"/>
</dbReference>
<feature type="transmembrane region" description="Helical" evidence="1">
    <location>
        <begin position="165"/>
        <end position="190"/>
    </location>
</feature>
<keyword evidence="1" id="KW-0812">Transmembrane</keyword>
<dbReference type="PANTHER" id="PTHR43592">
    <property type="entry name" value="CAAX AMINO TERMINAL PROTEASE"/>
    <property type="match status" value="1"/>
</dbReference>
<feature type="transmembrane region" description="Helical" evidence="1">
    <location>
        <begin position="241"/>
        <end position="262"/>
    </location>
</feature>
<dbReference type="KEGG" id="kst:KSMBR1_1608"/>
<gene>
    <name evidence="3" type="ORF">KSMBR1_1608</name>
</gene>
<feature type="transmembrane region" description="Helical" evidence="1">
    <location>
        <begin position="202"/>
        <end position="235"/>
    </location>
</feature>
<dbReference type="GO" id="GO:0080120">
    <property type="term" value="P:CAAX-box protein maturation"/>
    <property type="evidence" value="ECO:0007669"/>
    <property type="project" value="UniProtKB-ARBA"/>
</dbReference>
<evidence type="ECO:0000259" key="2">
    <source>
        <dbReference type="Pfam" id="PF02517"/>
    </source>
</evidence>
<dbReference type="GO" id="GO:0004175">
    <property type="term" value="F:endopeptidase activity"/>
    <property type="evidence" value="ECO:0007669"/>
    <property type="project" value="UniProtKB-ARBA"/>
</dbReference>
<evidence type="ECO:0000256" key="1">
    <source>
        <dbReference type="SAM" id="Phobius"/>
    </source>
</evidence>
<sequence>MAQGTERYWYKRLKVSNIQTKQIIPLEYRWNIKDAIKVLTTYMVFTFAGMPILISFIQTVFGFEIQTASPSFRTMILFVSFLANLLICLYICYIVRFEYGQSIVNLGLTLVNIADNIKIGLKRYLVTIPVIMLAGFIINAVFSYYGIMPEIQDVVQWVLAEDSAIVLACLIFFGIIVAPIMEEIIFRGFLVPALKSYFGIRYAIFISAAVFAAVHMDMFAFLQIFILGVLLGYLYEKTQSLAASIVVHILHNSLTLALLMYFKFFMDSKVPVF</sequence>
<evidence type="ECO:0000313" key="3">
    <source>
        <dbReference type="EMBL" id="SOH04107.1"/>
    </source>
</evidence>
<dbReference type="PANTHER" id="PTHR43592:SF15">
    <property type="entry name" value="CAAX AMINO TERMINAL PROTEASE FAMILY PROTEIN"/>
    <property type="match status" value="1"/>
</dbReference>
<evidence type="ECO:0000313" key="4">
    <source>
        <dbReference type="Proteomes" id="UP000221734"/>
    </source>
</evidence>
<accession>A0A2C9CH74</accession>
<feature type="transmembrane region" description="Helical" evidence="1">
    <location>
        <begin position="39"/>
        <end position="63"/>
    </location>
</feature>
<organism evidence="3 4">
    <name type="scientific">Kuenenia stuttgartiensis</name>
    <dbReference type="NCBI Taxonomy" id="174633"/>
    <lineage>
        <taxon>Bacteria</taxon>
        <taxon>Pseudomonadati</taxon>
        <taxon>Planctomycetota</taxon>
        <taxon>Candidatus Brocadiia</taxon>
        <taxon>Candidatus Brocadiales</taxon>
        <taxon>Candidatus Brocadiaceae</taxon>
        <taxon>Candidatus Kuenenia</taxon>
    </lineage>
</organism>
<dbReference type="AlphaFoldDB" id="A0A2C9CH74"/>
<keyword evidence="1" id="KW-0472">Membrane</keyword>
<feature type="transmembrane region" description="Helical" evidence="1">
    <location>
        <begin position="75"/>
        <end position="95"/>
    </location>
</feature>
<reference evidence="4" key="1">
    <citation type="submission" date="2017-10" db="EMBL/GenBank/DDBJ databases">
        <authorList>
            <person name="Frank J."/>
        </authorList>
    </citation>
    <scope>NUCLEOTIDE SEQUENCE [LARGE SCALE GENOMIC DNA]</scope>
</reference>
<name>A0A2C9CH74_KUEST</name>
<keyword evidence="3" id="KW-0378">Hydrolase</keyword>
<dbReference type="InterPro" id="IPR003675">
    <property type="entry name" value="Rce1/LyrA-like_dom"/>
</dbReference>
<keyword evidence="1" id="KW-1133">Transmembrane helix</keyword>
<dbReference type="GO" id="GO:0006508">
    <property type="term" value="P:proteolysis"/>
    <property type="evidence" value="ECO:0007669"/>
    <property type="project" value="UniProtKB-KW"/>
</dbReference>
<feature type="transmembrane region" description="Helical" evidence="1">
    <location>
        <begin position="124"/>
        <end position="145"/>
    </location>
</feature>
<feature type="domain" description="CAAX prenyl protease 2/Lysostaphin resistance protein A-like" evidence="2">
    <location>
        <begin position="168"/>
        <end position="253"/>
    </location>
</feature>
<dbReference type="Pfam" id="PF02517">
    <property type="entry name" value="Rce1-like"/>
    <property type="match status" value="1"/>
</dbReference>